<feature type="domain" description="EamA" evidence="7">
    <location>
        <begin position="158"/>
        <end position="293"/>
    </location>
</feature>
<sequence length="303" mass="34844">MNNSKNSYLPFLLLFIQPIFMASNLIVARGGVEYVPPVSLAFWRWAVVFLLLLPFTYKSLKKNFKFIKQEYKRIFFIGSMGCGVCGAFPFLAGQTTTVTNMGIIYSSSPIFIILISSIFFKEKINFLRIVGLFSCLVGVFAIIIKGNLFLLISLKFTIGDLWMLASAIGWALYSIYLFYWKTNLKIFDRFTLIAFFGMVSLLPFYLIEETFFVRTVFNSEFFMWVLFAAISPGIIAFTLYTMAQKKLGASITGFTLYIFTVYSAIYGFLFFNEQLEYYHYLGTVLVFGGVYLVKKKSKYEKKT</sequence>
<dbReference type="KEGG" id="peg:E5R92_05015"/>
<dbReference type="EMBL" id="CP038852">
    <property type="protein sequence ID" value="QIZ21139.1"/>
    <property type="molecule type" value="Genomic_DNA"/>
</dbReference>
<keyword evidence="3 6" id="KW-0812">Transmembrane</keyword>
<evidence type="ECO:0000256" key="3">
    <source>
        <dbReference type="ARBA" id="ARBA00022692"/>
    </source>
</evidence>
<reference evidence="8 9" key="1">
    <citation type="journal article" date="2020" name="Nat. Microbiol.">
        <title>Lysogenic host-virus interactions in SAR11 marine bacteria.</title>
        <authorList>
            <person name="Morris R.M."/>
            <person name="Cain K.R."/>
            <person name="Hvorecny K.L."/>
            <person name="Kollman J.M."/>
        </authorList>
    </citation>
    <scope>NUCLEOTIDE SEQUENCE [LARGE SCALE GENOMIC DNA]</scope>
    <source>
        <strain evidence="8 9">NP1</strain>
    </source>
</reference>
<evidence type="ECO:0000256" key="2">
    <source>
        <dbReference type="ARBA" id="ARBA00022475"/>
    </source>
</evidence>
<evidence type="ECO:0000259" key="7">
    <source>
        <dbReference type="Pfam" id="PF00892"/>
    </source>
</evidence>
<protein>
    <submittedName>
        <fullName evidence="8">DMT family transporter</fullName>
    </submittedName>
</protein>
<feature type="transmembrane region" description="Helical" evidence="6">
    <location>
        <begin position="74"/>
        <end position="92"/>
    </location>
</feature>
<evidence type="ECO:0000313" key="8">
    <source>
        <dbReference type="EMBL" id="QIZ21139.1"/>
    </source>
</evidence>
<feature type="transmembrane region" description="Helical" evidence="6">
    <location>
        <begin position="277"/>
        <end position="293"/>
    </location>
</feature>
<comment type="subcellular location">
    <subcellularLocation>
        <location evidence="1">Cell membrane</location>
        <topology evidence="1">Multi-pass membrane protein</topology>
    </subcellularLocation>
</comment>
<gene>
    <name evidence="8" type="ORF">E5R92_05015</name>
</gene>
<dbReference type="PANTHER" id="PTHR32322">
    <property type="entry name" value="INNER MEMBRANE TRANSPORTER"/>
    <property type="match status" value="1"/>
</dbReference>
<dbReference type="PANTHER" id="PTHR32322:SF18">
    <property type="entry name" value="S-ADENOSYLMETHIONINE_S-ADENOSYLHOMOCYSTEINE TRANSPORTER"/>
    <property type="match status" value="1"/>
</dbReference>
<feature type="transmembrane region" description="Helical" evidence="6">
    <location>
        <begin position="254"/>
        <end position="271"/>
    </location>
</feature>
<evidence type="ECO:0000256" key="4">
    <source>
        <dbReference type="ARBA" id="ARBA00022989"/>
    </source>
</evidence>
<dbReference type="InterPro" id="IPR000620">
    <property type="entry name" value="EamA_dom"/>
</dbReference>
<evidence type="ECO:0000313" key="9">
    <source>
        <dbReference type="Proteomes" id="UP000501094"/>
    </source>
</evidence>
<keyword evidence="4 6" id="KW-1133">Transmembrane helix</keyword>
<feature type="transmembrane region" description="Helical" evidence="6">
    <location>
        <begin position="34"/>
        <end position="53"/>
    </location>
</feature>
<dbReference type="GO" id="GO:0005886">
    <property type="term" value="C:plasma membrane"/>
    <property type="evidence" value="ECO:0007669"/>
    <property type="project" value="UniProtKB-SubCell"/>
</dbReference>
<keyword evidence="9" id="KW-1185">Reference proteome</keyword>
<feature type="transmembrane region" description="Helical" evidence="6">
    <location>
        <begin position="221"/>
        <end position="242"/>
    </location>
</feature>
<feature type="transmembrane region" description="Helical" evidence="6">
    <location>
        <begin position="126"/>
        <end position="149"/>
    </location>
</feature>
<keyword evidence="5 6" id="KW-0472">Membrane</keyword>
<name>A0A6H1Q4W0_9PROT</name>
<dbReference type="Proteomes" id="UP000501094">
    <property type="component" value="Chromosome"/>
</dbReference>
<dbReference type="Pfam" id="PF00892">
    <property type="entry name" value="EamA"/>
    <property type="match status" value="2"/>
</dbReference>
<dbReference type="InterPro" id="IPR037185">
    <property type="entry name" value="EmrE-like"/>
</dbReference>
<feature type="domain" description="EamA" evidence="7">
    <location>
        <begin position="12"/>
        <end position="143"/>
    </location>
</feature>
<dbReference type="InterPro" id="IPR050638">
    <property type="entry name" value="AA-Vitamin_Transporters"/>
</dbReference>
<evidence type="ECO:0000256" key="5">
    <source>
        <dbReference type="ARBA" id="ARBA00023136"/>
    </source>
</evidence>
<organism evidence="8 9">
    <name type="scientific">Candidatus Pelagibacter giovannonii</name>
    <dbReference type="NCBI Taxonomy" id="2563896"/>
    <lineage>
        <taxon>Bacteria</taxon>
        <taxon>Pseudomonadati</taxon>
        <taxon>Pseudomonadota</taxon>
        <taxon>Alphaproteobacteria</taxon>
        <taxon>Candidatus Pelagibacterales</taxon>
        <taxon>Candidatus Pelagibacteraceae</taxon>
        <taxon>Candidatus Pelagibacter</taxon>
    </lineage>
</organism>
<feature type="transmembrane region" description="Helical" evidence="6">
    <location>
        <begin position="186"/>
        <end position="206"/>
    </location>
</feature>
<evidence type="ECO:0000256" key="1">
    <source>
        <dbReference type="ARBA" id="ARBA00004651"/>
    </source>
</evidence>
<evidence type="ECO:0000256" key="6">
    <source>
        <dbReference type="SAM" id="Phobius"/>
    </source>
</evidence>
<dbReference type="AlphaFoldDB" id="A0A6H1Q4W0"/>
<dbReference type="Gene3D" id="1.10.3730.20">
    <property type="match status" value="2"/>
</dbReference>
<keyword evidence="2" id="KW-1003">Cell membrane</keyword>
<feature type="transmembrane region" description="Helical" evidence="6">
    <location>
        <begin position="161"/>
        <end position="179"/>
    </location>
</feature>
<accession>A0A6H1Q4W0</accession>
<feature type="transmembrane region" description="Helical" evidence="6">
    <location>
        <begin position="98"/>
        <end position="119"/>
    </location>
</feature>
<feature type="transmembrane region" description="Helical" evidence="6">
    <location>
        <begin position="7"/>
        <end position="28"/>
    </location>
</feature>
<dbReference type="SUPFAM" id="SSF103481">
    <property type="entry name" value="Multidrug resistance efflux transporter EmrE"/>
    <property type="match status" value="2"/>
</dbReference>
<dbReference type="RefSeq" id="WP_168607001.1">
    <property type="nucleotide sequence ID" value="NZ_CP038852.1"/>
</dbReference>
<proteinExistence type="predicted"/>